<comment type="caution">
    <text evidence="2">The sequence shown here is derived from an EMBL/GenBank/DDBJ whole genome shotgun (WGS) entry which is preliminary data.</text>
</comment>
<evidence type="ECO:0000313" key="3">
    <source>
        <dbReference type="Proteomes" id="UP001241758"/>
    </source>
</evidence>
<reference evidence="2 3" key="1">
    <citation type="submission" date="2023-05" db="EMBL/GenBank/DDBJ databases">
        <title>Actinoplanes sp. NEAU-A12 genome sequencing.</title>
        <authorList>
            <person name="Wang Z.-S."/>
        </authorList>
    </citation>
    <scope>NUCLEOTIDE SEQUENCE [LARGE SCALE GENOMIC DNA]</scope>
    <source>
        <strain evidence="2 3">NEAU-A12</strain>
    </source>
</reference>
<dbReference type="RefSeq" id="WP_282764451.1">
    <property type="nucleotide sequence ID" value="NZ_JASCTH010000025.1"/>
</dbReference>
<dbReference type="Proteomes" id="UP001241758">
    <property type="component" value="Unassembled WGS sequence"/>
</dbReference>
<name>A0ABT6WUH3_9ACTN</name>
<evidence type="ECO:0000313" key="2">
    <source>
        <dbReference type="EMBL" id="MDI6103389.1"/>
    </source>
</evidence>
<sequence length="115" mass="11614">MRGSTAVDGRPAVTPASTSFASAGRPRITASPRRTPSAPTRWGATVDGAGTGEVAAAELADWTVPGPGSKTFTRPTPAVAASATPQTAAAAVVAVRRDRRRRAVAVRRSASTSSS</sequence>
<feature type="region of interest" description="Disordered" evidence="1">
    <location>
        <begin position="64"/>
        <end position="83"/>
    </location>
</feature>
<accession>A0ABT6WUH3</accession>
<keyword evidence="3" id="KW-1185">Reference proteome</keyword>
<evidence type="ECO:0000256" key="1">
    <source>
        <dbReference type="SAM" id="MobiDB-lite"/>
    </source>
</evidence>
<dbReference type="EMBL" id="JASCTH010000025">
    <property type="protein sequence ID" value="MDI6103389.1"/>
    <property type="molecule type" value="Genomic_DNA"/>
</dbReference>
<proteinExistence type="predicted"/>
<gene>
    <name evidence="2" type="ORF">QLQ12_32750</name>
</gene>
<organism evidence="2 3">
    <name type="scientific">Actinoplanes sandaracinus</name>
    <dbReference type="NCBI Taxonomy" id="3045177"/>
    <lineage>
        <taxon>Bacteria</taxon>
        <taxon>Bacillati</taxon>
        <taxon>Actinomycetota</taxon>
        <taxon>Actinomycetes</taxon>
        <taxon>Micromonosporales</taxon>
        <taxon>Micromonosporaceae</taxon>
        <taxon>Actinoplanes</taxon>
    </lineage>
</organism>
<protein>
    <submittedName>
        <fullName evidence="2">Uncharacterized protein</fullName>
    </submittedName>
</protein>
<feature type="compositionally biased region" description="Low complexity" evidence="1">
    <location>
        <begin position="73"/>
        <end position="83"/>
    </location>
</feature>
<feature type="region of interest" description="Disordered" evidence="1">
    <location>
        <begin position="1"/>
        <end position="47"/>
    </location>
</feature>